<reference evidence="10 11" key="1">
    <citation type="submission" date="2017-01" db="EMBL/GenBank/DDBJ databases">
        <authorList>
            <person name="Mah S.A."/>
            <person name="Swanson W.J."/>
            <person name="Moy G.W."/>
            <person name="Vacquier V.D."/>
        </authorList>
    </citation>
    <scope>NUCLEOTIDE SEQUENCE [LARGE SCALE GENOMIC DNA]</scope>
    <source>
        <strain evidence="10 11">GSMNP</strain>
    </source>
</reference>
<comment type="similarity">
    <text evidence="2">Belongs to the alkaline ceramidase family.</text>
</comment>
<dbReference type="GO" id="GO:0016811">
    <property type="term" value="F:hydrolase activity, acting on carbon-nitrogen (but not peptide) bonds, in linear amides"/>
    <property type="evidence" value="ECO:0007669"/>
    <property type="project" value="InterPro"/>
</dbReference>
<evidence type="ECO:0000256" key="4">
    <source>
        <dbReference type="ARBA" id="ARBA00022801"/>
    </source>
</evidence>
<feature type="binding site" evidence="7">
    <location>
        <position position="28"/>
    </location>
    <ligand>
        <name>Ca(2+)</name>
        <dbReference type="ChEBI" id="CHEBI:29108"/>
    </ligand>
</feature>
<evidence type="ECO:0000256" key="1">
    <source>
        <dbReference type="ARBA" id="ARBA00004141"/>
    </source>
</evidence>
<keyword evidence="7" id="KW-0479">Metal-binding</keyword>
<dbReference type="AlphaFoldDB" id="A0A1R1XXN2"/>
<keyword evidence="11" id="KW-1185">Reference proteome</keyword>
<dbReference type="OrthoDB" id="187171at2759"/>
<dbReference type="GO" id="GO:0005789">
    <property type="term" value="C:endoplasmic reticulum membrane"/>
    <property type="evidence" value="ECO:0007669"/>
    <property type="project" value="TreeGrafter"/>
</dbReference>
<proteinExistence type="inferred from homology"/>
<feature type="transmembrane region" description="Helical" evidence="9">
    <location>
        <begin position="127"/>
        <end position="147"/>
    </location>
</feature>
<dbReference type="STRING" id="133412.A0A1R1XXN2"/>
<feature type="binding site" evidence="7">
    <location>
        <position position="25"/>
    </location>
    <ligand>
        <name>Ca(2+)</name>
        <dbReference type="ChEBI" id="CHEBI:29108"/>
    </ligand>
</feature>
<keyword evidence="8" id="KW-0862">Zinc</keyword>
<keyword evidence="6 9" id="KW-0472">Membrane</keyword>
<keyword evidence="5 9" id="KW-1133">Transmembrane helix</keyword>
<feature type="binding site" evidence="8">
    <location>
        <position position="126"/>
    </location>
    <ligand>
        <name>Zn(2+)</name>
        <dbReference type="ChEBI" id="CHEBI:29105"/>
        <note>catalytic</note>
    </ligand>
</feature>
<dbReference type="InterPro" id="IPR008901">
    <property type="entry name" value="ACER"/>
</dbReference>
<feature type="binding site" evidence="7">
    <location>
        <position position="26"/>
    </location>
    <ligand>
        <name>Ca(2+)</name>
        <dbReference type="ChEBI" id="CHEBI:29108"/>
    </ligand>
</feature>
<feature type="transmembrane region" description="Helical" evidence="9">
    <location>
        <begin position="40"/>
        <end position="61"/>
    </location>
</feature>
<evidence type="ECO:0000256" key="2">
    <source>
        <dbReference type="ARBA" id="ARBA00009780"/>
    </source>
</evidence>
<keyword evidence="7" id="KW-0106">Calcium</keyword>
<protein>
    <submittedName>
        <fullName evidence="10">Alkaline ceramidase YPC1</fullName>
    </submittedName>
</protein>
<dbReference type="Proteomes" id="UP000187283">
    <property type="component" value="Unassembled WGS sequence"/>
</dbReference>
<comment type="cofactor">
    <cofactor evidence="8">
        <name>Zn(2+)</name>
        <dbReference type="ChEBI" id="CHEBI:29105"/>
    </cofactor>
</comment>
<name>A0A1R1XXN2_9FUNG</name>
<evidence type="ECO:0000256" key="6">
    <source>
        <dbReference type="ARBA" id="ARBA00023136"/>
    </source>
</evidence>
<dbReference type="GO" id="GO:0046872">
    <property type="term" value="F:metal ion binding"/>
    <property type="evidence" value="ECO:0007669"/>
    <property type="project" value="UniProtKB-KW"/>
</dbReference>
<dbReference type="EMBL" id="LSSN01001486">
    <property type="protein sequence ID" value="OMJ19447.1"/>
    <property type="molecule type" value="Genomic_DNA"/>
</dbReference>
<comment type="subcellular location">
    <subcellularLocation>
        <location evidence="1">Membrane</location>
        <topology evidence="1">Multi-pass membrane protein</topology>
    </subcellularLocation>
</comment>
<feature type="binding site" evidence="7">
    <location>
        <position position="39"/>
    </location>
    <ligand>
        <name>Ca(2+)</name>
        <dbReference type="ChEBI" id="CHEBI:29108"/>
    </ligand>
</feature>
<evidence type="ECO:0000313" key="10">
    <source>
        <dbReference type="EMBL" id="OMJ19447.1"/>
    </source>
</evidence>
<dbReference type="PANTHER" id="PTHR46187">
    <property type="entry name" value="ALKALINE CERAMIDASE 3"/>
    <property type="match status" value="1"/>
</dbReference>
<evidence type="ECO:0000256" key="8">
    <source>
        <dbReference type="PIRSR" id="PIRSR608901-2"/>
    </source>
</evidence>
<evidence type="ECO:0000313" key="11">
    <source>
        <dbReference type="Proteomes" id="UP000187283"/>
    </source>
</evidence>
<gene>
    <name evidence="10" type="ORF">AYI70_g4732</name>
</gene>
<dbReference type="PANTHER" id="PTHR46187:SF3">
    <property type="entry name" value="ALKALINE CERAMIDASE 3"/>
    <property type="match status" value="1"/>
</dbReference>
<feature type="binding site" evidence="8">
    <location>
        <position position="130"/>
    </location>
    <ligand>
        <name>Zn(2+)</name>
        <dbReference type="ChEBI" id="CHEBI:29105"/>
        <note>catalytic</note>
    </ligand>
</feature>
<keyword evidence="4" id="KW-0378">Hydrolase</keyword>
<feature type="binding site" evidence="7">
    <location>
        <position position="30"/>
    </location>
    <ligand>
        <name>Ca(2+)</name>
        <dbReference type="ChEBI" id="CHEBI:29108"/>
    </ligand>
</feature>
<dbReference type="Pfam" id="PF05875">
    <property type="entry name" value="Ceramidase"/>
    <property type="match status" value="1"/>
</dbReference>
<comment type="caution">
    <text evidence="10">The sequence shown here is derived from an EMBL/GenBank/DDBJ whole genome shotgun (WGS) entry which is preliminary data.</text>
</comment>
<evidence type="ECO:0000256" key="9">
    <source>
        <dbReference type="SAM" id="Phobius"/>
    </source>
</evidence>
<keyword evidence="3 9" id="KW-0812">Transmembrane</keyword>
<feature type="transmembrane region" description="Helical" evidence="9">
    <location>
        <begin position="82"/>
        <end position="100"/>
    </location>
</feature>
<evidence type="ECO:0000256" key="3">
    <source>
        <dbReference type="ARBA" id="ARBA00022692"/>
    </source>
</evidence>
<organism evidence="10 11">
    <name type="scientific">Smittium culicis</name>
    <dbReference type="NCBI Taxonomy" id="133412"/>
    <lineage>
        <taxon>Eukaryota</taxon>
        <taxon>Fungi</taxon>
        <taxon>Fungi incertae sedis</taxon>
        <taxon>Zoopagomycota</taxon>
        <taxon>Kickxellomycotina</taxon>
        <taxon>Harpellomycetes</taxon>
        <taxon>Harpellales</taxon>
        <taxon>Legeriomycetaceae</taxon>
        <taxon>Smittium</taxon>
    </lineage>
</organism>
<accession>A0A1R1XXN2</accession>
<evidence type="ECO:0000256" key="7">
    <source>
        <dbReference type="PIRSR" id="PIRSR608901-1"/>
    </source>
</evidence>
<sequence length="183" mass="21058">MGMILADDLKNSTSYFWGERTSTLDWCEENYATSIYIAEFWNTVSCIVYISFGLIVTYDFYKSYLLLSNLPNSGNSKKQLKGLLIRGFFSFLIGFAAWNLDNICCKNLRALRLILGPPFDALLQMHGWWHILTAYAAHCLATFITALRFELSNTTNYSIRYLFPGVPLISFNTSNNNEIKKFY</sequence>
<evidence type="ECO:0000256" key="5">
    <source>
        <dbReference type="ARBA" id="ARBA00022989"/>
    </source>
</evidence>
<dbReference type="GO" id="GO:0006672">
    <property type="term" value="P:ceramide metabolic process"/>
    <property type="evidence" value="ECO:0007669"/>
    <property type="project" value="InterPro"/>
</dbReference>